<name>A0AAE0NV78_SORBR</name>
<gene>
    <name evidence="2" type="ORF">B0T20DRAFT_397830</name>
</gene>
<feature type="region of interest" description="Disordered" evidence="1">
    <location>
        <begin position="87"/>
        <end position="155"/>
    </location>
</feature>
<proteinExistence type="predicted"/>
<feature type="region of interest" description="Disordered" evidence="1">
    <location>
        <begin position="204"/>
        <end position="241"/>
    </location>
</feature>
<keyword evidence="3" id="KW-1185">Reference proteome</keyword>
<sequence length="241" mass="25983">MSSTSSDDIPDSLLQRLKEEYEDDPVEWALDISKLFQRIAADMKQFAQGYEAPDSPLRSFHRVAHLLKKLSTDHAMIDELRGVANISSRRDEEASASASPPSPASPASPPSPDSASFGPLSEADTAEVHDDDANHSVPDDVHPTTWQQLSTQTSSPFTFEAKTGFSILVTENPPVSAVDNMTLGGSGPATIKIFVSKTVVPQDDTSVVSSSNGSHNNNNVPVGFGPEPENRPFFSLFDDLE</sequence>
<evidence type="ECO:0000256" key="1">
    <source>
        <dbReference type="SAM" id="MobiDB-lite"/>
    </source>
</evidence>
<dbReference type="Proteomes" id="UP001281003">
    <property type="component" value="Unassembled WGS sequence"/>
</dbReference>
<evidence type="ECO:0000313" key="2">
    <source>
        <dbReference type="EMBL" id="KAK3388317.1"/>
    </source>
</evidence>
<accession>A0AAE0NV78</accession>
<feature type="compositionally biased region" description="Low complexity" evidence="1">
    <location>
        <begin position="144"/>
        <end position="155"/>
    </location>
</feature>
<organism evidence="2 3">
    <name type="scientific">Sordaria brevicollis</name>
    <dbReference type="NCBI Taxonomy" id="83679"/>
    <lineage>
        <taxon>Eukaryota</taxon>
        <taxon>Fungi</taxon>
        <taxon>Dikarya</taxon>
        <taxon>Ascomycota</taxon>
        <taxon>Pezizomycotina</taxon>
        <taxon>Sordariomycetes</taxon>
        <taxon>Sordariomycetidae</taxon>
        <taxon>Sordariales</taxon>
        <taxon>Sordariaceae</taxon>
        <taxon>Sordaria</taxon>
    </lineage>
</organism>
<feature type="compositionally biased region" description="Basic and acidic residues" evidence="1">
    <location>
        <begin position="126"/>
        <end position="142"/>
    </location>
</feature>
<protein>
    <submittedName>
        <fullName evidence="2">Uncharacterized protein</fullName>
    </submittedName>
</protein>
<evidence type="ECO:0000313" key="3">
    <source>
        <dbReference type="Proteomes" id="UP001281003"/>
    </source>
</evidence>
<feature type="compositionally biased region" description="Pro residues" evidence="1">
    <location>
        <begin position="100"/>
        <end position="112"/>
    </location>
</feature>
<reference evidence="2" key="1">
    <citation type="journal article" date="2023" name="Mol. Phylogenet. Evol.">
        <title>Genome-scale phylogeny and comparative genomics of the fungal order Sordariales.</title>
        <authorList>
            <person name="Hensen N."/>
            <person name="Bonometti L."/>
            <person name="Westerberg I."/>
            <person name="Brannstrom I.O."/>
            <person name="Guillou S."/>
            <person name="Cros-Aarteil S."/>
            <person name="Calhoun S."/>
            <person name="Haridas S."/>
            <person name="Kuo A."/>
            <person name="Mondo S."/>
            <person name="Pangilinan J."/>
            <person name="Riley R."/>
            <person name="LaButti K."/>
            <person name="Andreopoulos B."/>
            <person name="Lipzen A."/>
            <person name="Chen C."/>
            <person name="Yan M."/>
            <person name="Daum C."/>
            <person name="Ng V."/>
            <person name="Clum A."/>
            <person name="Steindorff A."/>
            <person name="Ohm R.A."/>
            <person name="Martin F."/>
            <person name="Silar P."/>
            <person name="Natvig D.O."/>
            <person name="Lalanne C."/>
            <person name="Gautier V."/>
            <person name="Ament-Velasquez S.L."/>
            <person name="Kruys A."/>
            <person name="Hutchinson M.I."/>
            <person name="Powell A.J."/>
            <person name="Barry K."/>
            <person name="Miller A.N."/>
            <person name="Grigoriev I.V."/>
            <person name="Debuchy R."/>
            <person name="Gladieux P."/>
            <person name="Hiltunen Thoren M."/>
            <person name="Johannesson H."/>
        </authorList>
    </citation>
    <scope>NUCLEOTIDE SEQUENCE</scope>
    <source>
        <strain evidence="2">FGSC 1904</strain>
    </source>
</reference>
<dbReference type="EMBL" id="JAUTDP010000016">
    <property type="protein sequence ID" value="KAK3388317.1"/>
    <property type="molecule type" value="Genomic_DNA"/>
</dbReference>
<feature type="compositionally biased region" description="Low complexity" evidence="1">
    <location>
        <begin position="206"/>
        <end position="222"/>
    </location>
</feature>
<comment type="caution">
    <text evidence="2">The sequence shown here is derived from an EMBL/GenBank/DDBJ whole genome shotgun (WGS) entry which is preliminary data.</text>
</comment>
<dbReference type="AlphaFoldDB" id="A0AAE0NV78"/>
<reference evidence="2" key="2">
    <citation type="submission" date="2023-07" db="EMBL/GenBank/DDBJ databases">
        <authorList>
            <consortium name="Lawrence Berkeley National Laboratory"/>
            <person name="Haridas S."/>
            <person name="Hensen N."/>
            <person name="Bonometti L."/>
            <person name="Westerberg I."/>
            <person name="Brannstrom I.O."/>
            <person name="Guillou S."/>
            <person name="Cros-Aarteil S."/>
            <person name="Calhoun S."/>
            <person name="Kuo A."/>
            <person name="Mondo S."/>
            <person name="Pangilinan J."/>
            <person name="Riley R."/>
            <person name="LaButti K."/>
            <person name="Andreopoulos B."/>
            <person name="Lipzen A."/>
            <person name="Chen C."/>
            <person name="Yanf M."/>
            <person name="Daum C."/>
            <person name="Ng V."/>
            <person name="Clum A."/>
            <person name="Steindorff A."/>
            <person name="Ohm R."/>
            <person name="Martin F."/>
            <person name="Silar P."/>
            <person name="Natvig D."/>
            <person name="Lalanne C."/>
            <person name="Gautier V."/>
            <person name="Ament-velasquez S.L."/>
            <person name="Kruys A."/>
            <person name="Hutchinson M.I."/>
            <person name="Powell A.J."/>
            <person name="Barry K."/>
            <person name="Miller A.N."/>
            <person name="Grigoriev I.V."/>
            <person name="Debuchy R."/>
            <person name="Gladieux P."/>
            <person name="Thoren M.H."/>
            <person name="Johannesson H."/>
        </authorList>
    </citation>
    <scope>NUCLEOTIDE SEQUENCE</scope>
    <source>
        <strain evidence="2">FGSC 1904</strain>
    </source>
</reference>